<dbReference type="InterPro" id="IPR011652">
    <property type="entry name" value="MORN_2"/>
</dbReference>
<dbReference type="SUPFAM" id="SSF82185">
    <property type="entry name" value="Histone H3 K4-specific methyltransferase SET7/9 N-terminal domain"/>
    <property type="match status" value="1"/>
</dbReference>
<name>A0A6P0URR8_9FLAO</name>
<keyword evidence="2" id="KW-0808">Transferase</keyword>
<reference evidence="2 3" key="1">
    <citation type="submission" date="2020-01" db="EMBL/GenBank/DDBJ databases">
        <title>Leptobacterium flavescens.</title>
        <authorList>
            <person name="Wang G."/>
        </authorList>
    </citation>
    <scope>NUCLEOTIDE SEQUENCE [LARGE SCALE GENOMIC DNA]</scope>
    <source>
        <strain evidence="2 3">KCTC 22160</strain>
    </source>
</reference>
<sequence length="117" mass="13470">MKNLILIFAMLFTATLMAQNDKPLLEKEGDMVKATYYHDNGEIAQIGFYKDGKVHGKWKAYNLSGKKIAMGQYENGKKIGKWFFWTEDGTLNEVDYNDSRIVNVTKWKNSNPVVINK</sequence>
<protein>
    <submittedName>
        <fullName evidence="2">Nicotinic acid mononucleotide adenyltransferase</fullName>
    </submittedName>
</protein>
<feature type="chain" id="PRO_5026962074" evidence="1">
    <location>
        <begin position="19"/>
        <end position="117"/>
    </location>
</feature>
<organism evidence="2 3">
    <name type="scientific">Leptobacterium flavescens</name>
    <dbReference type="NCBI Taxonomy" id="472055"/>
    <lineage>
        <taxon>Bacteria</taxon>
        <taxon>Pseudomonadati</taxon>
        <taxon>Bacteroidota</taxon>
        <taxon>Flavobacteriia</taxon>
        <taxon>Flavobacteriales</taxon>
        <taxon>Flavobacteriaceae</taxon>
        <taxon>Leptobacterium</taxon>
    </lineage>
</organism>
<gene>
    <name evidence="2" type="ORF">GWK08_06475</name>
</gene>
<evidence type="ECO:0000313" key="3">
    <source>
        <dbReference type="Proteomes" id="UP000468581"/>
    </source>
</evidence>
<proteinExistence type="predicted"/>
<keyword evidence="3" id="KW-1185">Reference proteome</keyword>
<accession>A0A6P0URR8</accession>
<dbReference type="Gene3D" id="2.20.110.10">
    <property type="entry name" value="Histone H3 K4-specific methyltransferase SET7/9 N-terminal domain"/>
    <property type="match status" value="1"/>
</dbReference>
<evidence type="ECO:0000313" key="2">
    <source>
        <dbReference type="EMBL" id="NER13076.1"/>
    </source>
</evidence>
<evidence type="ECO:0000256" key="1">
    <source>
        <dbReference type="SAM" id="SignalP"/>
    </source>
</evidence>
<dbReference type="EMBL" id="JAABOO010000001">
    <property type="protein sequence ID" value="NER13076.1"/>
    <property type="molecule type" value="Genomic_DNA"/>
</dbReference>
<dbReference type="GO" id="GO:0016740">
    <property type="term" value="F:transferase activity"/>
    <property type="evidence" value="ECO:0007669"/>
    <property type="project" value="UniProtKB-KW"/>
</dbReference>
<keyword evidence="1" id="KW-0732">Signal</keyword>
<feature type="signal peptide" evidence="1">
    <location>
        <begin position="1"/>
        <end position="18"/>
    </location>
</feature>
<dbReference type="Pfam" id="PF07661">
    <property type="entry name" value="MORN_2"/>
    <property type="match status" value="2"/>
</dbReference>
<dbReference type="RefSeq" id="WP_163606079.1">
    <property type="nucleotide sequence ID" value="NZ_JAABOO010000001.1"/>
</dbReference>
<comment type="caution">
    <text evidence="2">The sequence shown here is derived from an EMBL/GenBank/DDBJ whole genome shotgun (WGS) entry which is preliminary data.</text>
</comment>
<dbReference type="Proteomes" id="UP000468581">
    <property type="component" value="Unassembled WGS sequence"/>
</dbReference>
<dbReference type="AlphaFoldDB" id="A0A6P0URR8"/>